<keyword evidence="3" id="KW-1185">Reference proteome</keyword>
<gene>
    <name evidence="2" type="ORF">AAP_03172</name>
</gene>
<protein>
    <submittedName>
        <fullName evidence="2">Uncharacterized protein</fullName>
    </submittedName>
</protein>
<dbReference type="PANTHER" id="PTHR37849">
    <property type="entry name" value="YALI0E11605P"/>
    <property type="match status" value="1"/>
</dbReference>
<name>A0A162IDQ9_9EURO</name>
<keyword evidence="1" id="KW-0472">Membrane</keyword>
<keyword evidence="1" id="KW-0812">Transmembrane</keyword>
<comment type="caution">
    <text evidence="2">The sequence shown here is derived from an EMBL/GenBank/DDBJ whole genome shotgun (WGS) entry which is preliminary data.</text>
</comment>
<dbReference type="VEuPathDB" id="FungiDB:AAP_03172"/>
<feature type="transmembrane region" description="Helical" evidence="1">
    <location>
        <begin position="114"/>
        <end position="135"/>
    </location>
</feature>
<evidence type="ECO:0000313" key="2">
    <source>
        <dbReference type="EMBL" id="KZZ91953.1"/>
    </source>
</evidence>
<evidence type="ECO:0000256" key="1">
    <source>
        <dbReference type="SAM" id="Phobius"/>
    </source>
</evidence>
<dbReference type="Proteomes" id="UP000242877">
    <property type="component" value="Unassembled WGS sequence"/>
</dbReference>
<dbReference type="OrthoDB" id="5331396at2759"/>
<keyword evidence="1" id="KW-1133">Transmembrane helix</keyword>
<dbReference type="PANTHER" id="PTHR37849:SF1">
    <property type="entry name" value="YALI0E11605P"/>
    <property type="match status" value="1"/>
</dbReference>
<dbReference type="EMBL" id="AZGZ01000012">
    <property type="protein sequence ID" value="KZZ91953.1"/>
    <property type="molecule type" value="Genomic_DNA"/>
</dbReference>
<organism evidence="2 3">
    <name type="scientific">Ascosphaera apis ARSEF 7405</name>
    <dbReference type="NCBI Taxonomy" id="392613"/>
    <lineage>
        <taxon>Eukaryota</taxon>
        <taxon>Fungi</taxon>
        <taxon>Dikarya</taxon>
        <taxon>Ascomycota</taxon>
        <taxon>Pezizomycotina</taxon>
        <taxon>Eurotiomycetes</taxon>
        <taxon>Eurotiomycetidae</taxon>
        <taxon>Onygenales</taxon>
        <taxon>Ascosphaeraceae</taxon>
        <taxon>Ascosphaera</taxon>
    </lineage>
</organism>
<reference evidence="2 3" key="1">
    <citation type="journal article" date="2016" name="Genome Biol. Evol.">
        <title>Divergent and convergent evolution of fungal pathogenicity.</title>
        <authorList>
            <person name="Shang Y."/>
            <person name="Xiao G."/>
            <person name="Zheng P."/>
            <person name="Cen K."/>
            <person name="Zhan S."/>
            <person name="Wang C."/>
        </authorList>
    </citation>
    <scope>NUCLEOTIDE SEQUENCE [LARGE SCALE GENOMIC DNA]</scope>
    <source>
        <strain evidence="2 3">ARSEF 7405</strain>
    </source>
</reference>
<sequence>MSPITSALRSTARRSSCISPLATSHPSLPRTSTWLSSQFSHPPHTHSLFTSSRRLAATAAENASSPASNAKPIGAFRGGFVVLPPTPSPVTGLLELHGFDVNELPLLTPAAPPLLYSIFGFLSGSLVTGLALYYYTFDDYRASNAGLTEDIYALQTATQHLNSYVLELEGMVDRIQGPSK</sequence>
<evidence type="ECO:0000313" key="3">
    <source>
        <dbReference type="Proteomes" id="UP000242877"/>
    </source>
</evidence>
<dbReference type="AlphaFoldDB" id="A0A162IDQ9"/>
<proteinExistence type="predicted"/>
<accession>A0A162IDQ9</accession>